<feature type="domain" description="Histidine kinase/HSP90-like ATPase" evidence="1">
    <location>
        <begin position="17"/>
        <end position="148"/>
    </location>
</feature>
<comment type="caution">
    <text evidence="2">The sequence shown here is derived from an EMBL/GenBank/DDBJ whole genome shotgun (WGS) entry which is preliminary data.</text>
</comment>
<gene>
    <name evidence="2" type="ORF">H6G14_00790</name>
</gene>
<accession>A0ABR8B816</accession>
<reference evidence="2 3" key="1">
    <citation type="journal article" date="2020" name="ISME J.">
        <title>Comparative genomics reveals insights into cyanobacterial evolution and habitat adaptation.</title>
        <authorList>
            <person name="Chen M.Y."/>
            <person name="Teng W.K."/>
            <person name="Zhao L."/>
            <person name="Hu C.X."/>
            <person name="Zhou Y.K."/>
            <person name="Han B.P."/>
            <person name="Song L.R."/>
            <person name="Shu W.S."/>
        </authorList>
    </citation>
    <scope>NUCLEOTIDE SEQUENCE [LARGE SCALE GENOMIC DNA]</scope>
    <source>
        <strain evidence="2 3">FACHB-3921</strain>
    </source>
</reference>
<dbReference type="InterPro" id="IPR036890">
    <property type="entry name" value="HATPase_C_sf"/>
</dbReference>
<name>A0ABR8B816_9NOSO</name>
<dbReference type="EMBL" id="JACJQL010000001">
    <property type="protein sequence ID" value="MBD2249844.1"/>
    <property type="molecule type" value="Genomic_DNA"/>
</dbReference>
<dbReference type="RefSeq" id="WP_190565252.1">
    <property type="nucleotide sequence ID" value="NZ_JACJQL010000001.1"/>
</dbReference>
<evidence type="ECO:0000313" key="2">
    <source>
        <dbReference type="EMBL" id="MBD2249844.1"/>
    </source>
</evidence>
<dbReference type="Proteomes" id="UP000621307">
    <property type="component" value="Unassembled WGS sequence"/>
</dbReference>
<organism evidence="2 3">
    <name type="scientific">Nostoc parmelioides FACHB-3921</name>
    <dbReference type="NCBI Taxonomy" id="2692909"/>
    <lineage>
        <taxon>Bacteria</taxon>
        <taxon>Bacillati</taxon>
        <taxon>Cyanobacteriota</taxon>
        <taxon>Cyanophyceae</taxon>
        <taxon>Nostocales</taxon>
        <taxon>Nostocaceae</taxon>
        <taxon>Nostoc</taxon>
    </lineage>
</organism>
<dbReference type="Gene3D" id="3.30.565.10">
    <property type="entry name" value="Histidine kinase-like ATPase, C-terminal domain"/>
    <property type="match status" value="1"/>
</dbReference>
<evidence type="ECO:0000313" key="3">
    <source>
        <dbReference type="Proteomes" id="UP000621307"/>
    </source>
</evidence>
<sequence length="158" mass="18450">MSPQTDSQTHHSTLQVASDWDALATVVEWFEQFNDKQLPYQIWIEGQTALIEGFTNAVRHAHKHLNPLTPVELAVTLDPQYFQICIWDQGDVFNFEAALEKLREKTNDQAFNPLDHEAHWGCIFFLKLRRDYAWTVSYTRELEGRNCLFLKKNIVAKV</sequence>
<proteinExistence type="predicted"/>
<dbReference type="InterPro" id="IPR003594">
    <property type="entry name" value="HATPase_dom"/>
</dbReference>
<protein>
    <submittedName>
        <fullName evidence="2">Anti-sigma regulatory factor</fullName>
    </submittedName>
</protein>
<dbReference type="Pfam" id="PF13581">
    <property type="entry name" value="HATPase_c_2"/>
    <property type="match status" value="1"/>
</dbReference>
<evidence type="ECO:0000259" key="1">
    <source>
        <dbReference type="Pfam" id="PF13581"/>
    </source>
</evidence>
<dbReference type="CDD" id="cd16936">
    <property type="entry name" value="HATPase_RsbW-like"/>
    <property type="match status" value="1"/>
</dbReference>
<keyword evidence="3" id="KW-1185">Reference proteome</keyword>
<dbReference type="SUPFAM" id="SSF55874">
    <property type="entry name" value="ATPase domain of HSP90 chaperone/DNA topoisomerase II/histidine kinase"/>
    <property type="match status" value="1"/>
</dbReference>